<gene>
    <name evidence="1" type="ORF">g.1063</name>
</gene>
<sequence>LKSVSECKIFFSTLNGIAAFCQDPKCAAFLDEFMKRTLPNVCHTNWNYSPRLVNTVCKNTSIVQLCEIFNIMLEHPKEIETDFLATLNLFLSVLEGFQFVFFSAYLIKYFCHCCSFDVLQHQSSDIVYFRKKLTVLVKALSNFMVTMTNIMRTLDHLQRRGKPTTKVYSKIFDNIDGHFQSRFGNSSQLDFLQLLKTEM</sequence>
<protein>
    <submittedName>
        <fullName evidence="1">Uncharacterized protein</fullName>
    </submittedName>
</protein>
<feature type="non-terminal residue" evidence="1">
    <location>
        <position position="1"/>
    </location>
</feature>
<accession>A0A1B6JUR1</accession>
<organism evidence="1">
    <name type="scientific">Homalodisca liturata</name>
    <dbReference type="NCBI Taxonomy" id="320908"/>
    <lineage>
        <taxon>Eukaryota</taxon>
        <taxon>Metazoa</taxon>
        <taxon>Ecdysozoa</taxon>
        <taxon>Arthropoda</taxon>
        <taxon>Hexapoda</taxon>
        <taxon>Insecta</taxon>
        <taxon>Pterygota</taxon>
        <taxon>Neoptera</taxon>
        <taxon>Paraneoptera</taxon>
        <taxon>Hemiptera</taxon>
        <taxon>Auchenorrhyncha</taxon>
        <taxon>Membracoidea</taxon>
        <taxon>Cicadellidae</taxon>
        <taxon>Cicadellinae</taxon>
        <taxon>Proconiini</taxon>
        <taxon>Homalodisca</taxon>
    </lineage>
</organism>
<evidence type="ECO:0000313" key="1">
    <source>
        <dbReference type="EMBL" id="JAT02945.1"/>
    </source>
</evidence>
<reference evidence="1" key="1">
    <citation type="submission" date="2015-11" db="EMBL/GenBank/DDBJ databases">
        <title>De novo transcriptome assembly of four potential Pierce s Disease insect vectors from Arizona vineyards.</title>
        <authorList>
            <person name="Tassone E.E."/>
        </authorList>
    </citation>
    <scope>NUCLEOTIDE SEQUENCE</scope>
</reference>
<proteinExistence type="predicted"/>
<dbReference type="AlphaFoldDB" id="A0A1B6JUR1"/>
<feature type="non-terminal residue" evidence="1">
    <location>
        <position position="199"/>
    </location>
</feature>
<dbReference type="EMBL" id="GECU01004762">
    <property type="protein sequence ID" value="JAT02945.1"/>
    <property type="molecule type" value="Transcribed_RNA"/>
</dbReference>
<name>A0A1B6JUR1_9HEMI</name>